<comment type="catalytic activity">
    <reaction evidence="4">
        <text>a sn-glycero-3-phosphodiester + H2O = an alcohol + sn-glycerol 3-phosphate + H(+)</text>
        <dbReference type="Rhea" id="RHEA:12969"/>
        <dbReference type="ChEBI" id="CHEBI:15377"/>
        <dbReference type="ChEBI" id="CHEBI:15378"/>
        <dbReference type="ChEBI" id="CHEBI:30879"/>
        <dbReference type="ChEBI" id="CHEBI:57597"/>
        <dbReference type="ChEBI" id="CHEBI:83408"/>
        <dbReference type="EC" id="3.1.4.46"/>
    </reaction>
</comment>
<keyword evidence="7" id="KW-1185">Reference proteome</keyword>
<accession>A0A9Q1RVL2</accession>
<dbReference type="InterPro" id="IPR030395">
    <property type="entry name" value="GP_PDE_dom"/>
</dbReference>
<reference evidence="7" key="1">
    <citation type="journal article" date="2023" name="Proc. Natl. Acad. Sci. U.S.A.">
        <title>Genomic and structural basis for evolution of tropane alkaloid biosynthesis.</title>
        <authorList>
            <person name="Wanga Y.-J."/>
            <person name="Taina T."/>
            <person name="Yua J.-Y."/>
            <person name="Lia J."/>
            <person name="Xua B."/>
            <person name="Chenc J."/>
            <person name="D'Auriad J.C."/>
            <person name="Huanga J.-P."/>
            <person name="Huanga S.-X."/>
        </authorList>
    </citation>
    <scope>NUCLEOTIDE SEQUENCE [LARGE SCALE GENOMIC DNA]</scope>
    <source>
        <strain evidence="7">cv. KIB-2019</strain>
    </source>
</reference>
<dbReference type="EC" id="3.1.4.46" evidence="1"/>
<dbReference type="InterPro" id="IPR017946">
    <property type="entry name" value="PLC-like_Pdiesterase_TIM-brl"/>
</dbReference>
<dbReference type="Proteomes" id="UP001152561">
    <property type="component" value="Unassembled WGS sequence"/>
</dbReference>
<dbReference type="Pfam" id="PF03009">
    <property type="entry name" value="GDPD"/>
    <property type="match status" value="1"/>
</dbReference>
<organism evidence="6 7">
    <name type="scientific">Anisodus acutangulus</name>
    <dbReference type="NCBI Taxonomy" id="402998"/>
    <lineage>
        <taxon>Eukaryota</taxon>
        <taxon>Viridiplantae</taxon>
        <taxon>Streptophyta</taxon>
        <taxon>Embryophyta</taxon>
        <taxon>Tracheophyta</taxon>
        <taxon>Spermatophyta</taxon>
        <taxon>Magnoliopsida</taxon>
        <taxon>eudicotyledons</taxon>
        <taxon>Gunneridae</taxon>
        <taxon>Pentapetalae</taxon>
        <taxon>asterids</taxon>
        <taxon>lamiids</taxon>
        <taxon>Solanales</taxon>
        <taxon>Solanaceae</taxon>
        <taxon>Solanoideae</taxon>
        <taxon>Hyoscyameae</taxon>
        <taxon>Anisodus</taxon>
    </lineage>
</organism>
<name>A0A9Q1RVL2_9SOLA</name>
<keyword evidence="2" id="KW-0319">Glycerol metabolism</keyword>
<evidence type="ECO:0000256" key="1">
    <source>
        <dbReference type="ARBA" id="ARBA00012247"/>
    </source>
</evidence>
<dbReference type="GO" id="GO:0008889">
    <property type="term" value="F:glycerophosphodiester phosphodiesterase activity"/>
    <property type="evidence" value="ECO:0007669"/>
    <property type="project" value="UniProtKB-EC"/>
</dbReference>
<dbReference type="PROSITE" id="PS51704">
    <property type="entry name" value="GP_PDE"/>
    <property type="match status" value="1"/>
</dbReference>
<evidence type="ECO:0000256" key="2">
    <source>
        <dbReference type="ARBA" id="ARBA00022798"/>
    </source>
</evidence>
<dbReference type="PANTHER" id="PTHR22958:SF34">
    <property type="entry name" value="GLYCEROPHOSPHODIESTER PHOSPHODIESTERASE GDPD3"/>
    <property type="match status" value="1"/>
</dbReference>
<keyword evidence="3" id="KW-0378">Hydrolase</keyword>
<dbReference type="Gene3D" id="3.20.20.190">
    <property type="entry name" value="Phosphatidylinositol (PI) phosphodiesterase"/>
    <property type="match status" value="1"/>
</dbReference>
<dbReference type="PANTHER" id="PTHR22958">
    <property type="entry name" value="GLYCEROPHOSPHORYL DIESTER PHOSPHODIESTERASE"/>
    <property type="match status" value="1"/>
</dbReference>
<evidence type="ECO:0000313" key="6">
    <source>
        <dbReference type="EMBL" id="KAJ8574371.1"/>
    </source>
</evidence>
<evidence type="ECO:0000256" key="4">
    <source>
        <dbReference type="ARBA" id="ARBA00047512"/>
    </source>
</evidence>
<evidence type="ECO:0000256" key="3">
    <source>
        <dbReference type="ARBA" id="ARBA00022801"/>
    </source>
</evidence>
<protein>
    <recommendedName>
        <fullName evidence="1">glycerophosphodiester phosphodiesterase</fullName>
        <ecNumber evidence="1">3.1.4.46</ecNumber>
    </recommendedName>
</protein>
<dbReference type="SUPFAM" id="SSF51695">
    <property type="entry name" value="PLC-like phosphodiesterases"/>
    <property type="match status" value="1"/>
</dbReference>
<feature type="domain" description="GP-PDE" evidence="5">
    <location>
        <begin position="55"/>
        <end position="311"/>
    </location>
</feature>
<gene>
    <name evidence="6" type="ORF">K7X08_026176</name>
</gene>
<evidence type="ECO:0000259" key="5">
    <source>
        <dbReference type="PROSITE" id="PS51704"/>
    </source>
</evidence>
<dbReference type="OrthoDB" id="1058301at2759"/>
<evidence type="ECO:0000313" key="7">
    <source>
        <dbReference type="Proteomes" id="UP001152561"/>
    </source>
</evidence>
<proteinExistence type="predicted"/>
<dbReference type="EMBL" id="JAJAGQ010000001">
    <property type="protein sequence ID" value="KAJ8574371.1"/>
    <property type="molecule type" value="Genomic_DNA"/>
</dbReference>
<dbReference type="GO" id="GO:0046475">
    <property type="term" value="P:glycerophospholipid catabolic process"/>
    <property type="evidence" value="ECO:0007669"/>
    <property type="project" value="TreeGrafter"/>
</dbReference>
<dbReference type="InterPro" id="IPR051578">
    <property type="entry name" value="GDPD"/>
</dbReference>
<dbReference type="AlphaFoldDB" id="A0A9Q1RVL2"/>
<comment type="caution">
    <text evidence="6">The sequence shown here is derived from an EMBL/GenBank/DDBJ whole genome shotgun (WGS) entry which is preliminary data.</text>
</comment>
<sequence length="417" mass="47600">MALKAVPVSQVPHIDQIHENVTFPLYNNNNSAPLSNGEDDDIGERSKMVSFNNKFVVTGHRGSGTNMLQCGDKRSKAIKENTLRSFNEAVKFNLDFIEFDVQVTRDCHPVIFHDIFIFTQEEGKLIEKRVTDLTLEEFLSYGPQNTSTNVEKPLFRKTKDGKFFEWKIEEDDRLCTLEDVFENVTHSVAFNIEFKFDDEGNYKEDELVRVILSALQVFFLTNGGSEIYSDIRRNSLDEAIKLCLEGGLQGIVSEVKAILRNPSMIAKIKESNLSLLTYGQLNNEKDVVYLQYMMGVEGVIVDFVEEITSAVSQFSKQVHHARKQEHLLLLEKRLLEEKRTPCSEDEVLYFRRIVPERKHSSHNFDSAATTKGYNMEDDCLVKKEVEVPAVKPEVEASEVPPSESVPVLSEFFLVLLL</sequence>
<dbReference type="GO" id="GO:0006071">
    <property type="term" value="P:glycerol metabolic process"/>
    <property type="evidence" value="ECO:0007669"/>
    <property type="project" value="UniProtKB-KW"/>
</dbReference>